<evidence type="ECO:0000313" key="2">
    <source>
        <dbReference type="EMBL" id="QJB05007.1"/>
    </source>
</evidence>
<accession>A0A6H1Z640</accession>
<gene>
    <name evidence="1" type="ORF">MM171A00247_0050</name>
    <name evidence="2" type="ORF">MM171B00144_0046</name>
</gene>
<sequence>MESRAKKITKIQGLLKLVAKLPAGLRADWDGTNHYELTQGEDKEADYWWLDLSDFFDWEAIKVAYPCLTFCKTELGQRIGLLLDLAEKAKEAEEELKGAI</sequence>
<evidence type="ECO:0000313" key="1">
    <source>
        <dbReference type="EMBL" id="QJA43336.1"/>
    </source>
</evidence>
<proteinExistence type="predicted"/>
<protein>
    <submittedName>
        <fullName evidence="1">Uncharacterized protein</fullName>
    </submittedName>
</protein>
<dbReference type="EMBL" id="MT143893">
    <property type="protein sequence ID" value="QJB05007.1"/>
    <property type="molecule type" value="Genomic_DNA"/>
</dbReference>
<dbReference type="EMBL" id="MT143700">
    <property type="protein sequence ID" value="QJA43336.1"/>
    <property type="molecule type" value="Genomic_DNA"/>
</dbReference>
<name>A0A6H1Z640_9ZZZZ</name>
<reference evidence="1" key="1">
    <citation type="submission" date="2020-03" db="EMBL/GenBank/DDBJ databases">
        <title>The deep terrestrial virosphere.</title>
        <authorList>
            <person name="Holmfeldt K."/>
            <person name="Nilsson E."/>
            <person name="Simone D."/>
            <person name="Lopez-Fernandez M."/>
            <person name="Wu X."/>
            <person name="de Brujin I."/>
            <person name="Lundin D."/>
            <person name="Andersson A."/>
            <person name="Bertilsson S."/>
            <person name="Dopson M."/>
        </authorList>
    </citation>
    <scope>NUCLEOTIDE SEQUENCE</scope>
    <source>
        <strain evidence="1">MM171A00247</strain>
        <strain evidence="2">MM171B00144</strain>
    </source>
</reference>
<organism evidence="1">
    <name type="scientific">viral metagenome</name>
    <dbReference type="NCBI Taxonomy" id="1070528"/>
    <lineage>
        <taxon>unclassified sequences</taxon>
        <taxon>metagenomes</taxon>
        <taxon>organismal metagenomes</taxon>
    </lineage>
</organism>
<dbReference type="AlphaFoldDB" id="A0A6H1Z640"/>